<dbReference type="Proteomes" id="UP000256629">
    <property type="component" value="Unassembled WGS sequence"/>
</dbReference>
<protein>
    <submittedName>
        <fullName evidence="2">Molybdenum cofactor cytidylyltransferase</fullName>
    </submittedName>
</protein>
<keyword evidence="2" id="KW-0548">Nucleotidyltransferase</keyword>
<dbReference type="InterPro" id="IPR029044">
    <property type="entry name" value="Nucleotide-diphossugar_trans"/>
</dbReference>
<name>A0A3D9HD32_9FLAO</name>
<keyword evidence="2" id="KW-0808">Transferase</keyword>
<dbReference type="PANTHER" id="PTHR43777:SF1">
    <property type="entry name" value="MOLYBDENUM COFACTOR CYTIDYLYLTRANSFERASE"/>
    <property type="match status" value="1"/>
</dbReference>
<dbReference type="Gene3D" id="3.90.550.10">
    <property type="entry name" value="Spore Coat Polysaccharide Biosynthesis Protein SpsA, Chain A"/>
    <property type="match status" value="1"/>
</dbReference>
<dbReference type="SUPFAM" id="SSF53448">
    <property type="entry name" value="Nucleotide-diphospho-sugar transferases"/>
    <property type="match status" value="1"/>
</dbReference>
<gene>
    <name evidence="2" type="ORF">DFQ02_10610</name>
</gene>
<evidence type="ECO:0000313" key="3">
    <source>
        <dbReference type="Proteomes" id="UP000256629"/>
    </source>
</evidence>
<reference evidence="2 3" key="1">
    <citation type="submission" date="2018-07" db="EMBL/GenBank/DDBJ databases">
        <title>Genomic Encyclopedia of Type Strains, Phase III (KMG-III): the genomes of soil and plant-associated and newly described type strains.</title>
        <authorList>
            <person name="Whitman W."/>
        </authorList>
    </citation>
    <scope>NUCLEOTIDE SEQUENCE [LARGE SCALE GENOMIC DNA]</scope>
    <source>
        <strain evidence="2 3">CECT 8487</strain>
    </source>
</reference>
<dbReference type="OrthoDB" id="9779263at2"/>
<dbReference type="RefSeq" id="WP_116524366.1">
    <property type="nucleotide sequence ID" value="NZ_QRDX01000006.1"/>
</dbReference>
<organism evidence="2 3">
    <name type="scientific">Seonamhaeicola aphaedonensis</name>
    <dbReference type="NCBI Taxonomy" id="1461338"/>
    <lineage>
        <taxon>Bacteria</taxon>
        <taxon>Pseudomonadati</taxon>
        <taxon>Bacteroidota</taxon>
        <taxon>Flavobacteriia</taxon>
        <taxon>Flavobacteriales</taxon>
        <taxon>Flavobacteriaceae</taxon>
    </lineage>
</organism>
<accession>A0A3D9HD32</accession>
<dbReference type="EMBL" id="QRDX01000006">
    <property type="protein sequence ID" value="RED47384.1"/>
    <property type="molecule type" value="Genomic_DNA"/>
</dbReference>
<comment type="caution">
    <text evidence="2">The sequence shown here is derived from an EMBL/GenBank/DDBJ whole genome shotgun (WGS) entry which is preliminary data.</text>
</comment>
<dbReference type="PANTHER" id="PTHR43777">
    <property type="entry name" value="MOLYBDENUM COFACTOR CYTIDYLYLTRANSFERASE"/>
    <property type="match status" value="1"/>
</dbReference>
<sequence length="197" mass="21759">MKVSVLILAAGNASRMGKAKQLLPFKNTSLLEHAIHNALASKADNVFCVLGAHANVIINHVGKSKVDFIYNPDWKQGLSTSIISGINYVQSLESIPDAVLVMLADQPFVDSKYIDLIIATFFEKTNTIVASQYKYNKGIPAIFPKEFYQTLLELKGDKGARSLLNNKKLNVVTVFSKSEKTLVDIDLPEDYDKLLQG</sequence>
<keyword evidence="3" id="KW-1185">Reference proteome</keyword>
<evidence type="ECO:0000313" key="2">
    <source>
        <dbReference type="EMBL" id="RED47384.1"/>
    </source>
</evidence>
<feature type="domain" description="MobA-like NTP transferase" evidence="1">
    <location>
        <begin position="5"/>
        <end position="166"/>
    </location>
</feature>
<dbReference type="Pfam" id="PF12804">
    <property type="entry name" value="NTP_transf_3"/>
    <property type="match status" value="1"/>
</dbReference>
<evidence type="ECO:0000259" key="1">
    <source>
        <dbReference type="Pfam" id="PF12804"/>
    </source>
</evidence>
<dbReference type="AlphaFoldDB" id="A0A3D9HD32"/>
<dbReference type="GO" id="GO:0016779">
    <property type="term" value="F:nucleotidyltransferase activity"/>
    <property type="evidence" value="ECO:0007669"/>
    <property type="project" value="UniProtKB-KW"/>
</dbReference>
<dbReference type="CDD" id="cd04182">
    <property type="entry name" value="GT_2_like_f"/>
    <property type="match status" value="1"/>
</dbReference>
<dbReference type="InterPro" id="IPR025877">
    <property type="entry name" value="MobA-like_NTP_Trfase"/>
</dbReference>
<proteinExistence type="predicted"/>